<dbReference type="CDD" id="cd02440">
    <property type="entry name" value="AdoMet_MTases"/>
    <property type="match status" value="1"/>
</dbReference>
<dbReference type="InterPro" id="IPR020596">
    <property type="entry name" value="rRNA_Ade_Mease_Trfase_CS"/>
</dbReference>
<feature type="binding site" evidence="7 8">
    <location>
        <position position="30"/>
    </location>
    <ligand>
        <name>S-adenosyl-L-methionine</name>
        <dbReference type="ChEBI" id="CHEBI:59789"/>
    </ligand>
</feature>
<evidence type="ECO:0000256" key="8">
    <source>
        <dbReference type="PROSITE-ProRule" id="PRU01026"/>
    </source>
</evidence>
<evidence type="ECO:0000259" key="9">
    <source>
        <dbReference type="SMART" id="SM00650"/>
    </source>
</evidence>
<comment type="similarity">
    <text evidence="7">Belongs to the class I-like SAM-binding methyltransferase superfamily. rRNA adenine N(6)-methyltransferase family. RsmA subfamily.</text>
</comment>
<feature type="binding site" evidence="7 8">
    <location>
        <position position="118"/>
    </location>
    <ligand>
        <name>S-adenosyl-L-methionine</name>
        <dbReference type="ChEBI" id="CHEBI:59789"/>
    </ligand>
</feature>
<organism evidence="10 11">
    <name type="scientific">Candidatus Nealsonbacteria bacterium CG23_combo_of_CG06-09_8_20_14_all_40_13</name>
    <dbReference type="NCBI Taxonomy" id="1974724"/>
    <lineage>
        <taxon>Bacteria</taxon>
        <taxon>Candidatus Nealsoniibacteriota</taxon>
    </lineage>
</organism>
<evidence type="ECO:0000256" key="5">
    <source>
        <dbReference type="ARBA" id="ARBA00022691"/>
    </source>
</evidence>
<evidence type="ECO:0000256" key="1">
    <source>
        <dbReference type="ARBA" id="ARBA00022490"/>
    </source>
</evidence>
<dbReference type="PROSITE" id="PS01131">
    <property type="entry name" value="RRNA_A_DIMETH"/>
    <property type="match status" value="1"/>
</dbReference>
<comment type="caution">
    <text evidence="10">The sequence shown here is derived from an EMBL/GenBank/DDBJ whole genome shotgun (WGS) entry which is preliminary data.</text>
</comment>
<feature type="domain" description="Ribosomal RNA adenine methylase transferase N-terminal" evidence="9">
    <location>
        <begin position="35"/>
        <end position="206"/>
    </location>
</feature>
<protein>
    <recommendedName>
        <fullName evidence="7">Ribosomal RNA small subunit methyltransferase A</fullName>
        <ecNumber evidence="7">2.1.1.182</ecNumber>
    </recommendedName>
    <alternativeName>
        <fullName evidence="7">16S rRNA (adenine(1518)-N(6)/adenine(1519)-N(6))-dimethyltransferase</fullName>
    </alternativeName>
    <alternativeName>
        <fullName evidence="7">16S rRNA dimethyladenosine transferase</fullName>
    </alternativeName>
    <alternativeName>
        <fullName evidence="7">16S rRNA dimethylase</fullName>
    </alternativeName>
    <alternativeName>
        <fullName evidence="7">S-adenosylmethionine-6-N', N'-adenosyl(rRNA) dimethyltransferase</fullName>
    </alternativeName>
</protein>
<comment type="function">
    <text evidence="7">Specifically dimethylates two adjacent adenosines (A1518 and A1519) in the loop of a conserved hairpin near the 3'-end of 16S rRNA in the 30S particle. May play a critical role in biogenesis of 30S subunits.</text>
</comment>
<evidence type="ECO:0000256" key="6">
    <source>
        <dbReference type="ARBA" id="ARBA00022884"/>
    </source>
</evidence>
<keyword evidence="4 7" id="KW-0808">Transferase</keyword>
<keyword evidence="2 7" id="KW-0698">rRNA processing</keyword>
<feature type="binding site" evidence="7 8">
    <location>
        <position position="28"/>
    </location>
    <ligand>
        <name>S-adenosyl-L-methionine</name>
        <dbReference type="ChEBI" id="CHEBI:59789"/>
    </ligand>
</feature>
<dbReference type="Gene3D" id="3.40.50.150">
    <property type="entry name" value="Vaccinia Virus protein VP39"/>
    <property type="match status" value="1"/>
</dbReference>
<dbReference type="AlphaFoldDB" id="A0A2G9YQX4"/>
<dbReference type="GO" id="GO:0052908">
    <property type="term" value="F:16S rRNA (adenine(1518)-N(6)/adenine(1519)-N(6))-dimethyltransferase activity"/>
    <property type="evidence" value="ECO:0007669"/>
    <property type="project" value="UniProtKB-EC"/>
</dbReference>
<comment type="catalytic activity">
    <reaction evidence="7">
        <text>adenosine(1518)/adenosine(1519) in 16S rRNA + 4 S-adenosyl-L-methionine = N(6)-dimethyladenosine(1518)/N(6)-dimethyladenosine(1519) in 16S rRNA + 4 S-adenosyl-L-homocysteine + 4 H(+)</text>
        <dbReference type="Rhea" id="RHEA:19609"/>
        <dbReference type="Rhea" id="RHEA-COMP:10232"/>
        <dbReference type="Rhea" id="RHEA-COMP:10233"/>
        <dbReference type="ChEBI" id="CHEBI:15378"/>
        <dbReference type="ChEBI" id="CHEBI:57856"/>
        <dbReference type="ChEBI" id="CHEBI:59789"/>
        <dbReference type="ChEBI" id="CHEBI:74411"/>
        <dbReference type="ChEBI" id="CHEBI:74493"/>
        <dbReference type="EC" id="2.1.1.182"/>
    </reaction>
</comment>
<evidence type="ECO:0000256" key="3">
    <source>
        <dbReference type="ARBA" id="ARBA00022603"/>
    </source>
</evidence>
<keyword evidence="5 7" id="KW-0949">S-adenosyl-L-methionine</keyword>
<dbReference type="InterPro" id="IPR023165">
    <property type="entry name" value="rRNA_Ade_diMease-like_C"/>
</dbReference>
<proteinExistence type="inferred from homology"/>
<evidence type="ECO:0000256" key="4">
    <source>
        <dbReference type="ARBA" id="ARBA00022679"/>
    </source>
</evidence>
<dbReference type="HAMAP" id="MF_00607">
    <property type="entry name" value="16SrRNA_methyltr_A"/>
    <property type="match status" value="1"/>
</dbReference>
<feature type="binding site" evidence="7 8">
    <location>
        <position position="76"/>
    </location>
    <ligand>
        <name>S-adenosyl-L-methionine</name>
        <dbReference type="ChEBI" id="CHEBI:59789"/>
    </ligand>
</feature>
<dbReference type="InterPro" id="IPR011530">
    <property type="entry name" value="rRNA_adenine_dimethylase"/>
</dbReference>
<evidence type="ECO:0000313" key="11">
    <source>
        <dbReference type="Proteomes" id="UP000231567"/>
    </source>
</evidence>
<name>A0A2G9YQX4_9BACT</name>
<feature type="binding site" evidence="7 8">
    <location>
        <position position="55"/>
    </location>
    <ligand>
        <name>S-adenosyl-L-methionine</name>
        <dbReference type="ChEBI" id="CHEBI:59789"/>
    </ligand>
</feature>
<dbReference type="PANTHER" id="PTHR11727:SF7">
    <property type="entry name" value="DIMETHYLADENOSINE TRANSFERASE-RELATED"/>
    <property type="match status" value="1"/>
</dbReference>
<dbReference type="SUPFAM" id="SSF53335">
    <property type="entry name" value="S-adenosyl-L-methionine-dependent methyltransferases"/>
    <property type="match status" value="1"/>
</dbReference>
<dbReference type="EC" id="2.1.1.182" evidence="7"/>
<dbReference type="InterPro" id="IPR001737">
    <property type="entry name" value="KsgA/Erm"/>
</dbReference>
<dbReference type="Pfam" id="PF00398">
    <property type="entry name" value="RrnaAD"/>
    <property type="match status" value="1"/>
</dbReference>
<reference evidence="10 11" key="1">
    <citation type="submission" date="2017-09" db="EMBL/GenBank/DDBJ databases">
        <title>Depth-based differentiation of microbial function through sediment-hosted aquifers and enrichment of novel symbionts in the deep terrestrial subsurface.</title>
        <authorList>
            <person name="Probst A.J."/>
            <person name="Ladd B."/>
            <person name="Jarett J.K."/>
            <person name="Geller-Mcgrath D.E."/>
            <person name="Sieber C.M."/>
            <person name="Emerson J.B."/>
            <person name="Anantharaman K."/>
            <person name="Thomas B.C."/>
            <person name="Malmstrom R."/>
            <person name="Stieglmeier M."/>
            <person name="Klingl A."/>
            <person name="Woyke T."/>
            <person name="Ryan C.M."/>
            <person name="Banfield J.F."/>
        </authorList>
    </citation>
    <scope>NUCLEOTIDE SEQUENCE [LARGE SCALE GENOMIC DNA]</scope>
    <source>
        <strain evidence="10">CG23_combo_of_CG06-09_8_20_14_all_40_13</strain>
    </source>
</reference>
<evidence type="ECO:0000313" key="10">
    <source>
        <dbReference type="EMBL" id="PIP21562.1"/>
    </source>
</evidence>
<accession>A0A2G9YQX4</accession>
<dbReference type="PANTHER" id="PTHR11727">
    <property type="entry name" value="DIMETHYLADENOSINE TRANSFERASE"/>
    <property type="match status" value="1"/>
</dbReference>
<dbReference type="InterPro" id="IPR020598">
    <property type="entry name" value="rRNA_Ade_methylase_Trfase_N"/>
</dbReference>
<dbReference type="InterPro" id="IPR029063">
    <property type="entry name" value="SAM-dependent_MTases_sf"/>
</dbReference>
<dbReference type="GO" id="GO:0005829">
    <property type="term" value="C:cytosol"/>
    <property type="evidence" value="ECO:0007669"/>
    <property type="project" value="TreeGrafter"/>
</dbReference>
<dbReference type="EMBL" id="PCRM01000034">
    <property type="protein sequence ID" value="PIP21562.1"/>
    <property type="molecule type" value="Genomic_DNA"/>
</dbReference>
<dbReference type="NCBIfam" id="TIGR00755">
    <property type="entry name" value="ksgA"/>
    <property type="match status" value="1"/>
</dbReference>
<dbReference type="SMART" id="SM00650">
    <property type="entry name" value="rADc"/>
    <property type="match status" value="1"/>
</dbReference>
<dbReference type="GO" id="GO:0003723">
    <property type="term" value="F:RNA binding"/>
    <property type="evidence" value="ECO:0007669"/>
    <property type="project" value="UniProtKB-UniRule"/>
</dbReference>
<keyword evidence="3 7" id="KW-0489">Methyltransferase</keyword>
<keyword evidence="6 7" id="KW-0694">RNA-binding</keyword>
<comment type="caution">
    <text evidence="7 8">Lacks conserved residue(s) required for the propagation of feature annotation.</text>
</comment>
<evidence type="ECO:0000256" key="7">
    <source>
        <dbReference type="HAMAP-Rule" id="MF_00607"/>
    </source>
</evidence>
<dbReference type="Proteomes" id="UP000231567">
    <property type="component" value="Unassembled WGS sequence"/>
</dbReference>
<comment type="subcellular location">
    <subcellularLocation>
        <location evidence="7">Cytoplasm</location>
    </subcellularLocation>
</comment>
<dbReference type="Gene3D" id="1.10.8.100">
    <property type="entry name" value="Ribosomal RNA adenine dimethylase-like, domain 2"/>
    <property type="match status" value="1"/>
</dbReference>
<dbReference type="PROSITE" id="PS51689">
    <property type="entry name" value="SAM_RNA_A_N6_MT"/>
    <property type="match status" value="1"/>
</dbReference>
<evidence type="ECO:0000256" key="2">
    <source>
        <dbReference type="ARBA" id="ARBA00022552"/>
    </source>
</evidence>
<sequence length="277" mass="31156">MLDLTNLSQLKQFLHDSHLWLNKKLGQNFLIDREVLADIVKTSQLSKDDTVVEIGPGVGTLTQELCKNAGEVLAIEKDRGLAAILAKSCKDDNLKILVDNALFAIAKIHFKRYKVVANLPYNISSPTLRFFLEKPNKPQMLVLLLQKEVAQRLTAKPGDSNRGILTVMLEFYARAEIVRSVPSTAFFPIPKVDSAIIKIDTNVKRPQNINEEIFFRLVKLSFQQKRRQIHNSLSSGLRLDAGKTGEILAKAGISPVLRSEDLTLDDWLRLYENLPKG</sequence>
<keyword evidence="1 7" id="KW-0963">Cytoplasm</keyword>
<gene>
    <name evidence="7 10" type="primary">rsmA</name>
    <name evidence="7" type="synonym">ksgA</name>
    <name evidence="10" type="ORF">COX39_02490</name>
</gene>